<dbReference type="OrthoDB" id="1326385at2"/>
<name>A0A563UC19_9SPHI</name>
<organism evidence="1 2">
    <name type="scientific">Mucilaginibacter pallidiroseus</name>
    <dbReference type="NCBI Taxonomy" id="2599295"/>
    <lineage>
        <taxon>Bacteria</taxon>
        <taxon>Pseudomonadati</taxon>
        <taxon>Bacteroidota</taxon>
        <taxon>Sphingobacteriia</taxon>
        <taxon>Sphingobacteriales</taxon>
        <taxon>Sphingobacteriaceae</taxon>
        <taxon>Mucilaginibacter</taxon>
    </lineage>
</organism>
<comment type="caution">
    <text evidence="1">The sequence shown here is derived from an EMBL/GenBank/DDBJ whole genome shotgun (WGS) entry which is preliminary data.</text>
</comment>
<dbReference type="EMBL" id="VOEJ01000005">
    <property type="protein sequence ID" value="TWR28884.1"/>
    <property type="molecule type" value="Genomic_DNA"/>
</dbReference>
<dbReference type="AlphaFoldDB" id="A0A563UC19"/>
<proteinExistence type="predicted"/>
<sequence length="83" mass="9790">MDKRLRRSEKAYPNQTWLFYVMMLELFEIADPMNHKSIEPTGLLESLIIARLRSFSSFLNLTISKLLIKGYDKPYNCLKVNSF</sequence>
<keyword evidence="2" id="KW-1185">Reference proteome</keyword>
<evidence type="ECO:0000313" key="2">
    <source>
        <dbReference type="Proteomes" id="UP000320042"/>
    </source>
</evidence>
<accession>A0A563UC19</accession>
<protein>
    <submittedName>
        <fullName evidence="1">Uncharacterized protein</fullName>
    </submittedName>
</protein>
<reference evidence="1 2" key="1">
    <citation type="submission" date="2019-07" db="EMBL/GenBank/DDBJ databases">
        <authorList>
            <person name="Kim J."/>
        </authorList>
    </citation>
    <scope>NUCLEOTIDE SEQUENCE [LARGE SCALE GENOMIC DNA]</scope>
    <source>
        <strain evidence="2">dk17</strain>
    </source>
</reference>
<dbReference type="RefSeq" id="WP_146382070.1">
    <property type="nucleotide sequence ID" value="NZ_VOEJ01000005.1"/>
</dbReference>
<gene>
    <name evidence="1" type="ORF">FPZ43_11475</name>
</gene>
<evidence type="ECO:0000313" key="1">
    <source>
        <dbReference type="EMBL" id="TWR28884.1"/>
    </source>
</evidence>
<dbReference type="Proteomes" id="UP000320042">
    <property type="component" value="Unassembled WGS sequence"/>
</dbReference>